<evidence type="ECO:0000256" key="2">
    <source>
        <dbReference type="ARBA" id="ARBA00010219"/>
    </source>
</evidence>
<keyword evidence="5 8" id="KW-0457">Lysine biosynthesis</keyword>
<dbReference type="OMA" id="GIRCFAR"/>
<dbReference type="InterPro" id="IPR018510">
    <property type="entry name" value="DAP_epimerase_AS"/>
</dbReference>
<evidence type="ECO:0000256" key="4">
    <source>
        <dbReference type="ARBA" id="ARBA00022605"/>
    </source>
</evidence>
<dbReference type="GO" id="GO:0009089">
    <property type="term" value="P:lysine biosynthetic process via diaminopimelate"/>
    <property type="evidence" value="ECO:0007669"/>
    <property type="project" value="UniProtKB-UniRule"/>
</dbReference>
<accession>A0A3G3IID5</accession>
<proteinExistence type="inferred from homology"/>
<feature type="binding site" evidence="8">
    <location>
        <position position="62"/>
    </location>
    <ligand>
        <name>substrate</name>
    </ligand>
</feature>
<dbReference type="AlphaFoldDB" id="A0A3G3IID5"/>
<comment type="function">
    <text evidence="8">Catalyzes the stereoinversion of LL-2,6-diaminopimelate (L,L-DAP) to meso-diaminopimelate (meso-DAP), a precursor of L-lysine.</text>
</comment>
<dbReference type="PROSITE" id="PS01326">
    <property type="entry name" value="DAP_EPIMERASE"/>
    <property type="match status" value="1"/>
</dbReference>
<feature type="site" description="Could be important to modulate the pK values of the two catalytic cysteine residues" evidence="8">
    <location>
        <position position="163"/>
    </location>
</feature>
<dbReference type="PANTHER" id="PTHR31689:SF0">
    <property type="entry name" value="DIAMINOPIMELATE EPIMERASE"/>
    <property type="match status" value="1"/>
</dbReference>
<feature type="binding site" evidence="8">
    <location>
        <position position="193"/>
    </location>
    <ligand>
        <name>substrate</name>
    </ligand>
</feature>
<keyword evidence="6 8" id="KW-0413">Isomerase</keyword>
<feature type="binding site" evidence="8">
    <location>
        <begin position="210"/>
        <end position="211"/>
    </location>
    <ligand>
        <name>substrate</name>
    </ligand>
</feature>
<evidence type="ECO:0000256" key="5">
    <source>
        <dbReference type="ARBA" id="ARBA00023154"/>
    </source>
</evidence>
<evidence type="ECO:0000256" key="8">
    <source>
        <dbReference type="HAMAP-Rule" id="MF_00197"/>
    </source>
</evidence>
<comment type="similarity">
    <text evidence="2 8">Belongs to the diaminopimelate epimerase family.</text>
</comment>
<dbReference type="InterPro" id="IPR001653">
    <property type="entry name" value="DAP_epimerase_DapF"/>
</dbReference>
<dbReference type="Proteomes" id="UP000273278">
    <property type="component" value="Chromosome"/>
</dbReference>
<evidence type="ECO:0000256" key="3">
    <source>
        <dbReference type="ARBA" id="ARBA00013080"/>
    </source>
</evidence>
<dbReference type="RefSeq" id="WP_015505374.1">
    <property type="nucleotide sequence ID" value="NZ_CAYARL010000009.1"/>
</dbReference>
<comment type="subunit">
    <text evidence="8">Homodimer.</text>
</comment>
<dbReference type="NCBIfam" id="TIGR00652">
    <property type="entry name" value="DapF"/>
    <property type="match status" value="1"/>
</dbReference>
<dbReference type="Pfam" id="PF01678">
    <property type="entry name" value="DAP_epimerase"/>
    <property type="match status" value="2"/>
</dbReference>
<dbReference type="GO" id="GO:0005829">
    <property type="term" value="C:cytosol"/>
    <property type="evidence" value="ECO:0007669"/>
    <property type="project" value="TreeGrafter"/>
</dbReference>
<feature type="active site" evidence="9">
    <location>
        <position position="71"/>
    </location>
</feature>
<sequence length="280" mass="30643">MKFWKYHGIGNDFIVLDCITDPVPVDPAWCEQVCDRHFGIGADGVLYILPGQGTDITMRIINADSSEAEMCGNGIRCVAKHAVDTGLVDKDEFTIMTGRGVLKAKVRKDPDDEYTSFVQIDMGAPILDARSVPVDFDGRFIDQPFEADGVKFHANAVSMGNPHFITFDDIGEENVRRLGPVLEKHPFFPKKTNVEFAQVKDGKIHITVYERGAAWTLACGTGACATTVAAALNGLVPFDTPVDVRLPGGWLKITADSKLGYVLMEGPAELVYTGDIDYLR</sequence>
<feature type="active site" description="Proton donor" evidence="8">
    <location>
        <position position="71"/>
    </location>
</feature>
<keyword evidence="4 8" id="KW-0028">Amino-acid biosynthesis</keyword>
<protein>
    <recommendedName>
        <fullName evidence="3 8">Diaminopimelate epimerase</fullName>
        <shortName evidence="8">DAP epimerase</shortName>
        <ecNumber evidence="3 8">5.1.1.7</ecNumber>
    </recommendedName>
    <alternativeName>
        <fullName evidence="8">PLP-independent amino acid racemase</fullName>
    </alternativeName>
</protein>
<feature type="binding site" evidence="8">
    <location>
        <position position="161"/>
    </location>
    <ligand>
        <name>substrate</name>
    </ligand>
</feature>
<dbReference type="PANTHER" id="PTHR31689">
    <property type="entry name" value="DIAMINOPIMELATE EPIMERASE, CHLOROPLASTIC"/>
    <property type="match status" value="1"/>
</dbReference>
<evidence type="ECO:0000256" key="9">
    <source>
        <dbReference type="PROSITE-ProRule" id="PRU10125"/>
    </source>
</evidence>
<dbReference type="GeneID" id="41322257"/>
<feature type="binding site" evidence="8">
    <location>
        <begin position="220"/>
        <end position="221"/>
    </location>
    <ligand>
        <name>substrate</name>
    </ligand>
</feature>
<dbReference type="EC" id="5.1.1.7" evidence="3 8"/>
<feature type="binding site" evidence="8">
    <location>
        <begin position="72"/>
        <end position="73"/>
    </location>
    <ligand>
        <name>substrate</name>
    </ligand>
</feature>
<evidence type="ECO:0000313" key="10">
    <source>
        <dbReference type="EMBL" id="AYQ55595.1"/>
    </source>
</evidence>
<dbReference type="SUPFAM" id="SSF54506">
    <property type="entry name" value="Diaminopimelate epimerase-like"/>
    <property type="match status" value="2"/>
</dbReference>
<dbReference type="UniPathway" id="UPA00034">
    <property type="reaction ID" value="UER00025"/>
</dbReference>
<keyword evidence="8" id="KW-0963">Cytoplasm</keyword>
<name>A0A3G3IID5_9ARCH</name>
<dbReference type="HAMAP" id="MF_00197">
    <property type="entry name" value="DAP_epimerase"/>
    <property type="match status" value="1"/>
</dbReference>
<evidence type="ECO:0000256" key="1">
    <source>
        <dbReference type="ARBA" id="ARBA00005196"/>
    </source>
</evidence>
<evidence type="ECO:0000256" key="6">
    <source>
        <dbReference type="ARBA" id="ARBA00023235"/>
    </source>
</evidence>
<feature type="active site" description="Proton acceptor" evidence="8">
    <location>
        <position position="219"/>
    </location>
</feature>
<dbReference type="EMBL" id="CP017686">
    <property type="protein sequence ID" value="AYQ55595.1"/>
    <property type="molecule type" value="Genomic_DNA"/>
</dbReference>
<feature type="site" description="Could be important to modulate the pK values of the two catalytic cysteine residues" evidence="8">
    <location>
        <position position="210"/>
    </location>
</feature>
<evidence type="ECO:0000256" key="7">
    <source>
        <dbReference type="ARBA" id="ARBA00051712"/>
    </source>
</evidence>
<gene>
    <name evidence="8" type="primary">dapF</name>
    <name evidence="10" type="ORF">BKD89_07295</name>
</gene>
<comment type="caution">
    <text evidence="8">Lacks conserved residue(s) required for the propagation of feature annotation.</text>
</comment>
<organism evidence="10 11">
    <name type="scientific">Methanomethylophilus alvi</name>
    <dbReference type="NCBI Taxonomy" id="1291540"/>
    <lineage>
        <taxon>Archaea</taxon>
        <taxon>Methanobacteriati</taxon>
        <taxon>Thermoplasmatota</taxon>
        <taxon>Thermoplasmata</taxon>
        <taxon>Methanomassiliicoccales</taxon>
        <taxon>Methanomethylophilaceae</taxon>
        <taxon>Methanomethylophilus</taxon>
    </lineage>
</organism>
<dbReference type="GO" id="GO:0008837">
    <property type="term" value="F:diaminopimelate epimerase activity"/>
    <property type="evidence" value="ECO:0007669"/>
    <property type="project" value="UniProtKB-UniRule"/>
</dbReference>
<evidence type="ECO:0000313" key="11">
    <source>
        <dbReference type="Proteomes" id="UP000273278"/>
    </source>
</evidence>
<comment type="pathway">
    <text evidence="1 8">Amino-acid biosynthesis; L-lysine biosynthesis via DAP pathway; DL-2,6-diaminopimelate from LL-2,6-diaminopimelate: step 1/1.</text>
</comment>
<comment type="catalytic activity">
    <reaction evidence="7 8">
        <text>(2S,6S)-2,6-diaminopimelate = meso-2,6-diaminopimelate</text>
        <dbReference type="Rhea" id="RHEA:15393"/>
        <dbReference type="ChEBI" id="CHEBI:57609"/>
        <dbReference type="ChEBI" id="CHEBI:57791"/>
        <dbReference type="EC" id="5.1.1.7"/>
    </reaction>
</comment>
<dbReference type="Gene3D" id="3.10.310.10">
    <property type="entry name" value="Diaminopimelate Epimerase, Chain A, domain 1"/>
    <property type="match status" value="2"/>
</dbReference>
<reference evidence="10 11" key="1">
    <citation type="submission" date="2016-10" db="EMBL/GenBank/DDBJ databases">
        <title>Complete genome of the TMA-utilizing, human hosted archaeon Methanomethylophilus alvus Gen. nov, sp. nov., strain Mx-05, derived from a pure culture.</title>
        <authorList>
            <person name="Brugere J.-F."/>
            <person name="Ben Hania W."/>
            <person name="Chaudhary P.P."/>
            <person name="Gaci N."/>
            <person name="Borrel G."/>
            <person name="Cao Van Tuat L."/>
            <person name="Fardeau M.-L."/>
            <person name="Harris H.M.B."/>
            <person name="O'Toole P.W."/>
            <person name="Ollivier B."/>
        </authorList>
    </citation>
    <scope>NUCLEOTIDE SEQUENCE [LARGE SCALE GENOMIC DNA]</scope>
    <source>
        <strain evidence="10 11">Mx-05</strain>
    </source>
</reference>
<feature type="binding site" evidence="8">
    <location>
        <position position="11"/>
    </location>
    <ligand>
        <name>substrate</name>
    </ligand>
</feature>
<comment type="subcellular location">
    <subcellularLocation>
        <location evidence="8">Cytoplasm</location>
    </subcellularLocation>
</comment>